<dbReference type="Pfam" id="PF03235">
    <property type="entry name" value="GmrSD_N"/>
    <property type="match status" value="1"/>
</dbReference>
<dbReference type="RefSeq" id="WP_142765562.1">
    <property type="nucleotide sequence ID" value="NZ_CP041356.1"/>
</dbReference>
<organism evidence="2 3">
    <name type="scientific">Lactococcus protaetiae</name>
    <dbReference type="NCBI Taxonomy" id="2592653"/>
    <lineage>
        <taxon>Bacteria</taxon>
        <taxon>Bacillati</taxon>
        <taxon>Bacillota</taxon>
        <taxon>Bacilli</taxon>
        <taxon>Lactobacillales</taxon>
        <taxon>Streptococcaceae</taxon>
        <taxon>Lactococcus</taxon>
    </lineage>
</organism>
<dbReference type="OrthoDB" id="9770340at2"/>
<dbReference type="PANTHER" id="PTHR39639">
    <property type="entry name" value="CHROMOSOME 16, WHOLE GENOME SHOTGUN SEQUENCE"/>
    <property type="match status" value="1"/>
</dbReference>
<accession>A0A514Z5M1</accession>
<dbReference type="AlphaFoldDB" id="A0A514Z5M1"/>
<dbReference type="InterPro" id="IPR004919">
    <property type="entry name" value="GmrSD_N"/>
</dbReference>
<dbReference type="PANTHER" id="PTHR39639:SF1">
    <property type="entry name" value="DUF262 DOMAIN-CONTAINING PROTEIN"/>
    <property type="match status" value="1"/>
</dbReference>
<evidence type="ECO:0000313" key="3">
    <source>
        <dbReference type="Proteomes" id="UP000315128"/>
    </source>
</evidence>
<evidence type="ECO:0000313" key="2">
    <source>
        <dbReference type="EMBL" id="QDK69895.1"/>
    </source>
</evidence>
<dbReference type="EMBL" id="CP041356">
    <property type="protein sequence ID" value="QDK69895.1"/>
    <property type="molecule type" value="Genomic_DNA"/>
</dbReference>
<reference evidence="2 3" key="1">
    <citation type="submission" date="2019-07" db="EMBL/GenBank/DDBJ databases">
        <title>Genome sequencing of KACC 19320.</title>
        <authorList>
            <person name="Heo J."/>
            <person name="Kim S.-J."/>
            <person name="Kim J.-S."/>
            <person name="Hong S.-B."/>
            <person name="Kwon S.-W."/>
        </authorList>
    </citation>
    <scope>NUCLEOTIDE SEQUENCE [LARGE SCALE GENOMIC DNA]</scope>
    <source>
        <strain evidence="2 3">KACC 19320</strain>
    </source>
</reference>
<gene>
    <name evidence="2" type="ORF">FLP15_00325</name>
</gene>
<evidence type="ECO:0000259" key="1">
    <source>
        <dbReference type="Pfam" id="PF03235"/>
    </source>
</evidence>
<keyword evidence="3" id="KW-1185">Reference proteome</keyword>
<feature type="domain" description="GmrSD restriction endonucleases N-terminal" evidence="1">
    <location>
        <begin position="19"/>
        <end position="160"/>
    </location>
</feature>
<proteinExistence type="predicted"/>
<protein>
    <submittedName>
        <fullName evidence="2">DUF262 domain-containing protein</fullName>
    </submittedName>
</protein>
<dbReference type="KEGG" id="lack:FLP15_00325"/>
<dbReference type="Proteomes" id="UP000315128">
    <property type="component" value="Chromosome"/>
</dbReference>
<name>A0A514Z5M1_9LACT</name>
<sequence length="352" mass="41581">MANLKQTKIYNINDFLEWYDKGQLEMSPKYQRNSVWNSKAESYLIDTILRDLPIPLVFIRQTVDMSLRKTFREVIDGQQRLRAIIKFANDEFGVMKIHNQEFSELKFSELPEQVREEFLNYQVPVELITTKDDDLIYDMFTRMNTNSYVLTKQELRNANYRGFLKVMVYSIASERRKFFIENHIFSDNELLRMVDAEYISMLVGALLEGIRTDNPSNLDKLYKTYDSAFSNYEEILSRFNTVFNKIEMLLSDNTINVRKFRNKNYFYTLFCYLTLGLFGLENYNKQSRIVTSELGLKSGINEIEAQISVDDESKQTIIREFEKLHSNGTRQAATREKRLEILIYEMDSLSNG</sequence>